<dbReference type="SMART" id="SM00233">
    <property type="entry name" value="PH"/>
    <property type="match status" value="1"/>
</dbReference>
<dbReference type="InterPro" id="IPR051707">
    <property type="entry name" value="PI-Interact_SigTrans_Reg"/>
</dbReference>
<reference evidence="2 3" key="1">
    <citation type="submission" date="2019-07" db="EMBL/GenBank/DDBJ databases">
        <title>Genomics analysis of Aphanomyces spp. identifies a new class of oomycete effector associated with host adaptation.</title>
        <authorList>
            <person name="Gaulin E."/>
        </authorList>
    </citation>
    <scope>NUCLEOTIDE SEQUENCE [LARGE SCALE GENOMIC DNA]</scope>
    <source>
        <strain evidence="2 3">ATCC 201684</strain>
    </source>
</reference>
<dbReference type="InterPro" id="IPR011993">
    <property type="entry name" value="PH-like_dom_sf"/>
</dbReference>
<organism evidence="2 3">
    <name type="scientific">Aphanomyces euteiches</name>
    <dbReference type="NCBI Taxonomy" id="100861"/>
    <lineage>
        <taxon>Eukaryota</taxon>
        <taxon>Sar</taxon>
        <taxon>Stramenopiles</taxon>
        <taxon>Oomycota</taxon>
        <taxon>Saprolegniomycetes</taxon>
        <taxon>Saprolegniales</taxon>
        <taxon>Verrucalvaceae</taxon>
        <taxon>Aphanomyces</taxon>
    </lineage>
</organism>
<gene>
    <name evidence="2" type="ORF">Ae201684_018437</name>
</gene>
<evidence type="ECO:0000259" key="1">
    <source>
        <dbReference type="PROSITE" id="PS50003"/>
    </source>
</evidence>
<comment type="caution">
    <text evidence="2">The sequence shown here is derived from an EMBL/GenBank/DDBJ whole genome shotgun (WGS) entry which is preliminary data.</text>
</comment>
<dbReference type="Gene3D" id="2.30.29.30">
    <property type="entry name" value="Pleckstrin-homology domain (PH domain)/Phosphotyrosine-binding domain (PTB)"/>
    <property type="match status" value="1"/>
</dbReference>
<sequence length="155" mass="17371">MLEPSKAAVVKEGALFKKGSGGLFKRKNWKLRYFELTNDELRYYDGHLLRGNVSLRQCTRDSIEIMPDSDPRTGSGGTIWRIAISTPSRRLLVACASEDDMDGWIDALYVVVDNNSERKRSNTGKISLSHEATFIDNGSMSSNASSSMLSRRRFS</sequence>
<dbReference type="Proteomes" id="UP000481153">
    <property type="component" value="Unassembled WGS sequence"/>
</dbReference>
<dbReference type="PANTHER" id="PTHR14336:SF8">
    <property type="entry name" value="PROTEIN OPY1"/>
    <property type="match status" value="1"/>
</dbReference>
<accession>A0A6G0W5T4</accession>
<evidence type="ECO:0000313" key="2">
    <source>
        <dbReference type="EMBL" id="KAF0722434.1"/>
    </source>
</evidence>
<proteinExistence type="predicted"/>
<dbReference type="SUPFAM" id="SSF50729">
    <property type="entry name" value="PH domain-like"/>
    <property type="match status" value="1"/>
</dbReference>
<evidence type="ECO:0000313" key="3">
    <source>
        <dbReference type="Proteomes" id="UP000481153"/>
    </source>
</evidence>
<dbReference type="PROSITE" id="PS50003">
    <property type="entry name" value="PH_DOMAIN"/>
    <property type="match status" value="1"/>
</dbReference>
<dbReference type="InterPro" id="IPR001849">
    <property type="entry name" value="PH_domain"/>
</dbReference>
<dbReference type="PANTHER" id="PTHR14336">
    <property type="entry name" value="TANDEM PH DOMAIN CONTAINING PROTEIN"/>
    <property type="match status" value="1"/>
</dbReference>
<keyword evidence="3" id="KW-1185">Reference proteome</keyword>
<dbReference type="EMBL" id="VJMJ01000335">
    <property type="protein sequence ID" value="KAF0722434.1"/>
    <property type="molecule type" value="Genomic_DNA"/>
</dbReference>
<protein>
    <recommendedName>
        <fullName evidence="1">PH domain-containing protein</fullName>
    </recommendedName>
</protein>
<name>A0A6G0W5T4_9STRA</name>
<dbReference type="AlphaFoldDB" id="A0A6G0W5T4"/>
<feature type="domain" description="PH" evidence="1">
    <location>
        <begin position="8"/>
        <end position="113"/>
    </location>
</feature>
<dbReference type="Pfam" id="PF00169">
    <property type="entry name" value="PH"/>
    <property type="match status" value="1"/>
</dbReference>
<dbReference type="VEuPathDB" id="FungiDB:AeMF1_016370"/>